<dbReference type="InterPro" id="IPR029063">
    <property type="entry name" value="SAM-dependent_MTases_sf"/>
</dbReference>
<dbReference type="EMBL" id="UINC01182610">
    <property type="protein sequence ID" value="SVD92922.1"/>
    <property type="molecule type" value="Genomic_DNA"/>
</dbReference>
<dbReference type="InterPro" id="IPR006342">
    <property type="entry name" value="FkbM_mtfrase"/>
</dbReference>
<proteinExistence type="predicted"/>
<protein>
    <recommendedName>
        <fullName evidence="1">Methyltransferase FkbM domain-containing protein</fullName>
    </recommendedName>
</protein>
<dbReference type="AlphaFoldDB" id="A0A382ZBR0"/>
<gene>
    <name evidence="2" type="ORF">METZ01_LOCUS445776</name>
</gene>
<evidence type="ECO:0000313" key="2">
    <source>
        <dbReference type="EMBL" id="SVD92922.1"/>
    </source>
</evidence>
<feature type="domain" description="Methyltransferase FkbM" evidence="1">
    <location>
        <begin position="36"/>
        <end position="157"/>
    </location>
</feature>
<dbReference type="PANTHER" id="PTHR34203">
    <property type="entry name" value="METHYLTRANSFERASE, FKBM FAMILY PROTEIN"/>
    <property type="match status" value="1"/>
</dbReference>
<feature type="non-terminal residue" evidence="2">
    <location>
        <position position="172"/>
    </location>
</feature>
<dbReference type="SUPFAM" id="SSF53335">
    <property type="entry name" value="S-adenosyl-L-methionine-dependent methyltransferases"/>
    <property type="match status" value="1"/>
</dbReference>
<reference evidence="2" key="1">
    <citation type="submission" date="2018-05" db="EMBL/GenBank/DDBJ databases">
        <authorList>
            <person name="Lanie J.A."/>
            <person name="Ng W.-L."/>
            <person name="Kazmierczak K.M."/>
            <person name="Andrzejewski T.M."/>
            <person name="Davidsen T.M."/>
            <person name="Wayne K.J."/>
            <person name="Tettelin H."/>
            <person name="Glass J.I."/>
            <person name="Rusch D."/>
            <person name="Podicherti R."/>
            <person name="Tsui H.-C.T."/>
            <person name="Winkler M.E."/>
        </authorList>
    </citation>
    <scope>NUCLEOTIDE SEQUENCE</scope>
</reference>
<dbReference type="PANTHER" id="PTHR34203:SF15">
    <property type="entry name" value="SLL1173 PROTEIN"/>
    <property type="match status" value="1"/>
</dbReference>
<sequence length="172" mass="19620">MSFNYKGVTEKEIVEQESVWGSVSSEFLNKDSVVYDIGAYRGVTARGFAEIGAEVHAFEGSKINHDYLIENTKDLKNIMCYNVALNTSNYKTKTKFNDCNNQEYLLQEITYVRLDDFVSSNKIKDPNLIKMDIEGMESVVMLTCERFIADVKPIWLLSLHENFPGFGLDYPG</sequence>
<organism evidence="2">
    <name type="scientific">marine metagenome</name>
    <dbReference type="NCBI Taxonomy" id="408172"/>
    <lineage>
        <taxon>unclassified sequences</taxon>
        <taxon>metagenomes</taxon>
        <taxon>ecological metagenomes</taxon>
    </lineage>
</organism>
<dbReference type="InterPro" id="IPR052514">
    <property type="entry name" value="SAM-dependent_MTase"/>
</dbReference>
<accession>A0A382ZBR0</accession>
<dbReference type="NCBIfam" id="TIGR01444">
    <property type="entry name" value="fkbM_fam"/>
    <property type="match status" value="1"/>
</dbReference>
<dbReference type="Pfam" id="PF05050">
    <property type="entry name" value="Methyltransf_21"/>
    <property type="match status" value="1"/>
</dbReference>
<evidence type="ECO:0000259" key="1">
    <source>
        <dbReference type="Pfam" id="PF05050"/>
    </source>
</evidence>
<dbReference type="Gene3D" id="3.40.50.150">
    <property type="entry name" value="Vaccinia Virus protein VP39"/>
    <property type="match status" value="1"/>
</dbReference>
<name>A0A382ZBR0_9ZZZZ</name>